<keyword evidence="3" id="KW-1185">Reference proteome</keyword>
<comment type="caution">
    <text evidence="2">The sequence shown here is derived from an EMBL/GenBank/DDBJ whole genome shotgun (WGS) entry which is preliminary data.</text>
</comment>
<dbReference type="Proteomes" id="UP000198211">
    <property type="component" value="Unassembled WGS sequence"/>
</dbReference>
<dbReference type="Pfam" id="PF08123">
    <property type="entry name" value="DOT1"/>
    <property type="match status" value="1"/>
</dbReference>
<dbReference type="AlphaFoldDB" id="A0A225UTQ5"/>
<accession>A0A225UTQ5</accession>
<gene>
    <name evidence="2" type="ORF">PHMEG_00033215</name>
</gene>
<dbReference type="OrthoDB" id="127701at2759"/>
<dbReference type="EMBL" id="NBNE01011545">
    <property type="protein sequence ID" value="OWY96504.1"/>
    <property type="molecule type" value="Genomic_DNA"/>
</dbReference>
<evidence type="ECO:0000313" key="3">
    <source>
        <dbReference type="Proteomes" id="UP000198211"/>
    </source>
</evidence>
<dbReference type="Gene3D" id="3.40.50.150">
    <property type="entry name" value="Vaccinia Virus protein VP39"/>
    <property type="match status" value="1"/>
</dbReference>
<organism evidence="2 3">
    <name type="scientific">Phytophthora megakarya</name>
    <dbReference type="NCBI Taxonomy" id="4795"/>
    <lineage>
        <taxon>Eukaryota</taxon>
        <taxon>Sar</taxon>
        <taxon>Stramenopiles</taxon>
        <taxon>Oomycota</taxon>
        <taxon>Peronosporomycetes</taxon>
        <taxon>Peronosporales</taxon>
        <taxon>Peronosporaceae</taxon>
        <taxon>Phytophthora</taxon>
    </lineage>
</organism>
<dbReference type="SUPFAM" id="SSF53335">
    <property type="entry name" value="S-adenosyl-L-methionine-dependent methyltransferases"/>
    <property type="match status" value="1"/>
</dbReference>
<dbReference type="InterPro" id="IPR025789">
    <property type="entry name" value="DOT1_dom"/>
</dbReference>
<protein>
    <recommendedName>
        <fullName evidence="1">DOT1 domain-containing protein</fullName>
    </recommendedName>
</protein>
<dbReference type="STRING" id="4795.A0A225UTQ5"/>
<name>A0A225UTQ5_9STRA</name>
<dbReference type="GO" id="GO:0031151">
    <property type="term" value="F:histone H3K79 methyltransferase activity"/>
    <property type="evidence" value="ECO:0007669"/>
    <property type="project" value="InterPro"/>
</dbReference>
<evidence type="ECO:0000313" key="2">
    <source>
        <dbReference type="EMBL" id="OWY96504.1"/>
    </source>
</evidence>
<evidence type="ECO:0000259" key="1">
    <source>
        <dbReference type="Pfam" id="PF08123"/>
    </source>
</evidence>
<sequence>MADFSDDEDLLLYRLAKAQVDGGHRTNWKRVWQGMTSCGKTKKQLQIRLKTLKKTYGTCLDTFPKRFRQQEAMRWTCTKQAAAVLPVILSVPDAVISIFAVLSVILSVPDAVISIFSNVPRQPVGAPDCHVGEITPASISVILAALPTLQKTDSFVDFGSGIGNVVARVAMETAVGRCIGLEFQENLVRISKELLHGACLKFPNLDKVVIHKGDIRDLSRAVYMDIAGCSFLFANSIVFDPTSVSALEAFTTSSDALKYVVLTAKICGRHRPACQRSFCKVWHLHETITVQVSWSAVAHQAYWYTRRTAVTLSMPLAPRRS</sequence>
<dbReference type="InterPro" id="IPR029063">
    <property type="entry name" value="SAM-dependent_MTases_sf"/>
</dbReference>
<feature type="domain" description="DOT1" evidence="1">
    <location>
        <begin position="132"/>
        <end position="250"/>
    </location>
</feature>
<reference evidence="3" key="1">
    <citation type="submission" date="2017-03" db="EMBL/GenBank/DDBJ databases">
        <title>Phytopthora megakarya and P. palmivora, two closely related causual agents of cacao black pod achieved similar genome size and gene model numbers by different mechanisms.</title>
        <authorList>
            <person name="Ali S."/>
            <person name="Shao J."/>
            <person name="Larry D.J."/>
            <person name="Kronmiller B."/>
            <person name="Shen D."/>
            <person name="Strem M.D."/>
            <person name="Melnick R.L."/>
            <person name="Guiltinan M.J."/>
            <person name="Tyler B.M."/>
            <person name="Meinhardt L.W."/>
            <person name="Bailey B.A."/>
        </authorList>
    </citation>
    <scope>NUCLEOTIDE SEQUENCE [LARGE SCALE GENOMIC DNA]</scope>
    <source>
        <strain evidence="3">zdho120</strain>
    </source>
</reference>
<proteinExistence type="predicted"/>